<dbReference type="STRING" id="1121416.SAMN02745220_01823"/>
<dbReference type="Proteomes" id="UP000184603">
    <property type="component" value="Unassembled WGS sequence"/>
</dbReference>
<proteinExistence type="predicted"/>
<dbReference type="RefSeq" id="WP_073613140.1">
    <property type="nucleotide sequence ID" value="NZ_FRFE01000007.1"/>
</dbReference>
<name>A0A1M7Y4U8_9BACT</name>
<reference evidence="3 4" key="1">
    <citation type="submission" date="2016-12" db="EMBL/GenBank/DDBJ databases">
        <authorList>
            <person name="Song W.-J."/>
            <person name="Kurnit D.M."/>
        </authorList>
    </citation>
    <scope>NUCLEOTIDE SEQUENCE [LARGE SCALE GENOMIC DNA]</scope>
    <source>
        <strain evidence="3 4">DSM 18488</strain>
    </source>
</reference>
<feature type="domain" description="Isochorismatase-like" evidence="2">
    <location>
        <begin position="3"/>
        <end position="147"/>
    </location>
</feature>
<dbReference type="Gene3D" id="3.40.50.850">
    <property type="entry name" value="Isochorismatase-like"/>
    <property type="match status" value="1"/>
</dbReference>
<keyword evidence="4" id="KW-1185">Reference proteome</keyword>
<dbReference type="EMBL" id="FRFE01000007">
    <property type="protein sequence ID" value="SHO47309.1"/>
    <property type="molecule type" value="Genomic_DNA"/>
</dbReference>
<dbReference type="PANTHER" id="PTHR43540:SF6">
    <property type="entry name" value="ISOCHORISMATASE-LIKE DOMAIN-CONTAINING PROTEIN"/>
    <property type="match status" value="1"/>
</dbReference>
<sequence>MKSAVIVIDLQVGLFDKPGKPYEYENTIERINRLTARARKNRVPVVFVQHEQAEGTLKYNSPGWVLVRELTSDPLDYRVRKTTPNSFLRTNLQELLEREGVNNLIVCGYATEYCVDSTVRAAAALGYSVQIVADGHTTHDKNHAPAELIRKHHNETLSSIKSFGVVIQAIRADEIIKHMEQAGPAD</sequence>
<dbReference type="SUPFAM" id="SSF52499">
    <property type="entry name" value="Isochorismatase-like hydrolases"/>
    <property type="match status" value="1"/>
</dbReference>
<evidence type="ECO:0000256" key="1">
    <source>
        <dbReference type="ARBA" id="ARBA00022801"/>
    </source>
</evidence>
<accession>A0A1M7Y4U8</accession>
<dbReference type="CDD" id="cd01014">
    <property type="entry name" value="nicotinamidase_related"/>
    <property type="match status" value="1"/>
</dbReference>
<evidence type="ECO:0000259" key="2">
    <source>
        <dbReference type="Pfam" id="PF00857"/>
    </source>
</evidence>
<dbReference type="GO" id="GO:0016787">
    <property type="term" value="F:hydrolase activity"/>
    <property type="evidence" value="ECO:0007669"/>
    <property type="project" value="UniProtKB-KW"/>
</dbReference>
<dbReference type="AlphaFoldDB" id="A0A1M7Y4U8"/>
<dbReference type="OrthoDB" id="9791276at2"/>
<keyword evidence="1" id="KW-0378">Hydrolase</keyword>
<protein>
    <submittedName>
        <fullName evidence="3">Nicotinamidase-related amidase</fullName>
    </submittedName>
</protein>
<dbReference type="Pfam" id="PF00857">
    <property type="entry name" value="Isochorismatase"/>
    <property type="match status" value="1"/>
</dbReference>
<dbReference type="PANTHER" id="PTHR43540">
    <property type="entry name" value="PEROXYUREIDOACRYLATE/UREIDOACRYLATE AMIDOHYDROLASE-RELATED"/>
    <property type="match status" value="1"/>
</dbReference>
<evidence type="ECO:0000313" key="4">
    <source>
        <dbReference type="Proteomes" id="UP000184603"/>
    </source>
</evidence>
<dbReference type="InterPro" id="IPR050272">
    <property type="entry name" value="Isochorismatase-like_hydrls"/>
</dbReference>
<organism evidence="3 4">
    <name type="scientific">Desulfopila aestuarii DSM 18488</name>
    <dbReference type="NCBI Taxonomy" id="1121416"/>
    <lineage>
        <taxon>Bacteria</taxon>
        <taxon>Pseudomonadati</taxon>
        <taxon>Thermodesulfobacteriota</taxon>
        <taxon>Desulfobulbia</taxon>
        <taxon>Desulfobulbales</taxon>
        <taxon>Desulfocapsaceae</taxon>
        <taxon>Desulfopila</taxon>
    </lineage>
</organism>
<gene>
    <name evidence="3" type="ORF">SAMN02745220_01823</name>
</gene>
<dbReference type="InterPro" id="IPR036380">
    <property type="entry name" value="Isochorismatase-like_sf"/>
</dbReference>
<evidence type="ECO:0000313" key="3">
    <source>
        <dbReference type="EMBL" id="SHO47309.1"/>
    </source>
</evidence>
<dbReference type="InterPro" id="IPR000868">
    <property type="entry name" value="Isochorismatase-like_dom"/>
</dbReference>